<evidence type="ECO:0000313" key="1">
    <source>
        <dbReference type="EMBL" id="XDU66470.1"/>
    </source>
</evidence>
<protein>
    <submittedName>
        <fullName evidence="1">Uncharacterized protein</fullName>
    </submittedName>
</protein>
<dbReference type="KEGG" id="lrug:AB8B22_08635"/>
<sequence length="171" mass="20141">MDITQDEINKLLEIEKIEKDNKDLVITCIRKQIFELKAAENNKIKFILNTFFSGNIKGRYTLNLNYPLYGINLCRIDINGHEHRNPNYTTGNLLLDEYKGAIISKNHIHIANIGDKKVGNWAIPLSRVFDTKDIEEIKKVVNFYKKEINLKNDIVFYKKNKVEKYEYQNLF</sequence>
<accession>A0AB39VG19</accession>
<reference evidence="1" key="1">
    <citation type="submission" date="2024-07" db="EMBL/GenBank/DDBJ databases">
        <authorList>
            <person name="Li X.-J."/>
            <person name="Wang X."/>
        </authorList>
    </citation>
    <scope>NUCLEOTIDE SEQUENCE</scope>
    <source>
        <strain evidence="1">HSP-334</strain>
    </source>
</reference>
<gene>
    <name evidence="1" type="ORF">AB8B22_08635</name>
</gene>
<proteinExistence type="predicted"/>
<dbReference type="Pfam" id="PF22398">
    <property type="entry name" value="DUF6978"/>
    <property type="match status" value="1"/>
</dbReference>
<name>A0AB39VG19_9FUSO</name>
<organism evidence="1">
    <name type="scientific">Leptotrichia rugosa</name>
    <dbReference type="NCBI Taxonomy" id="3239302"/>
    <lineage>
        <taxon>Bacteria</taxon>
        <taxon>Fusobacteriati</taxon>
        <taxon>Fusobacteriota</taxon>
        <taxon>Fusobacteriia</taxon>
        <taxon>Fusobacteriales</taxon>
        <taxon>Leptotrichiaceae</taxon>
        <taxon>Leptotrichia</taxon>
    </lineage>
</organism>
<dbReference type="AlphaFoldDB" id="A0AB39VG19"/>
<dbReference type="EMBL" id="CP165644">
    <property type="protein sequence ID" value="XDU66470.1"/>
    <property type="molecule type" value="Genomic_DNA"/>
</dbReference>
<dbReference type="InterPro" id="IPR053916">
    <property type="entry name" value="DUF6978"/>
</dbReference>
<dbReference type="RefSeq" id="WP_369710812.1">
    <property type="nucleotide sequence ID" value="NZ_CP165644.1"/>
</dbReference>